<sequence length="184" mass="21079">MIPTAEDGALIRRHQSFFKQHTNEILTGFYDVVLSDTATREYISESERAMRENTLRGWYEVSILGQFDEHYWKWQVLVGIVHVKHNIPNAAMLGMWGWMVNFLQQRLLAELPVEEALAVLQVLQKLQTTVCALVVESFILTQQEAIRQASGLRPTIMERFIQIEINSLLKQGRAHLACAEDVAA</sequence>
<keyword evidence="3" id="KW-1185">Reference proteome</keyword>
<proteinExistence type="predicted"/>
<feature type="domain" description="Globin-sensor" evidence="1">
    <location>
        <begin position="4"/>
        <end position="140"/>
    </location>
</feature>
<dbReference type="Pfam" id="PF11563">
    <property type="entry name" value="Protoglobin"/>
    <property type="match status" value="1"/>
</dbReference>
<dbReference type="SUPFAM" id="SSF46458">
    <property type="entry name" value="Globin-like"/>
    <property type="match status" value="1"/>
</dbReference>
<reference evidence="3" key="1">
    <citation type="submission" date="2023-07" db="EMBL/GenBank/DDBJ databases">
        <title>The carbon used by Thiothrix.</title>
        <authorList>
            <person name="Chen L."/>
        </authorList>
    </citation>
    <scope>NUCLEOTIDE SEQUENCE [LARGE SCALE GENOMIC DNA]</scope>
</reference>
<dbReference type="InterPro" id="IPR012292">
    <property type="entry name" value="Globin/Proto"/>
</dbReference>
<organism evidence="2 3">
    <name type="scientific">Candidatus Thiothrix phosphatis</name>
    <dbReference type="NCBI Taxonomy" id="3112415"/>
    <lineage>
        <taxon>Bacteria</taxon>
        <taxon>Pseudomonadati</taxon>
        <taxon>Pseudomonadota</taxon>
        <taxon>Gammaproteobacteria</taxon>
        <taxon>Thiotrichales</taxon>
        <taxon>Thiotrichaceae</taxon>
        <taxon>Thiothrix</taxon>
    </lineage>
</organism>
<dbReference type="Gene3D" id="1.10.490.10">
    <property type="entry name" value="Globins"/>
    <property type="match status" value="1"/>
</dbReference>
<dbReference type="RefSeq" id="WP_324694318.1">
    <property type="nucleotide sequence ID" value="NZ_JAYMYJ010000077.1"/>
</dbReference>
<reference evidence="2 3" key="2">
    <citation type="submission" date="2024-01" db="EMBL/GenBank/DDBJ databases">
        <authorList>
            <person name="Xie X."/>
        </authorList>
    </citation>
    <scope>NUCLEOTIDE SEQUENCE [LARGE SCALE GENOMIC DNA]</scope>
    <source>
        <strain evidence="2">SCUT-1</strain>
    </source>
</reference>
<dbReference type="EMBL" id="JAYMYJ010000077">
    <property type="protein sequence ID" value="MEB4590928.1"/>
    <property type="molecule type" value="Genomic_DNA"/>
</dbReference>
<name>A0ABU6CXV3_9GAMM</name>
<evidence type="ECO:0000259" key="1">
    <source>
        <dbReference type="Pfam" id="PF11563"/>
    </source>
</evidence>
<evidence type="ECO:0000313" key="2">
    <source>
        <dbReference type="EMBL" id="MEB4590928.1"/>
    </source>
</evidence>
<accession>A0ABU6CXV3</accession>
<comment type="caution">
    <text evidence="2">The sequence shown here is derived from an EMBL/GenBank/DDBJ whole genome shotgun (WGS) entry which is preliminary data.</text>
</comment>
<dbReference type="Proteomes" id="UP001308005">
    <property type="component" value="Unassembled WGS sequence"/>
</dbReference>
<dbReference type="InterPro" id="IPR044398">
    <property type="entry name" value="Globin-sensor_dom"/>
</dbReference>
<protein>
    <submittedName>
        <fullName evidence="2">Protoglobin domain-containing protein</fullName>
    </submittedName>
</protein>
<gene>
    <name evidence="2" type="ORF">VSS37_08065</name>
</gene>
<dbReference type="InterPro" id="IPR009050">
    <property type="entry name" value="Globin-like_sf"/>
</dbReference>
<evidence type="ECO:0000313" key="3">
    <source>
        <dbReference type="Proteomes" id="UP001308005"/>
    </source>
</evidence>